<dbReference type="InterPro" id="IPR000644">
    <property type="entry name" value="CBS_dom"/>
</dbReference>
<dbReference type="InterPro" id="IPR014743">
    <property type="entry name" value="Cl-channel_core"/>
</dbReference>
<dbReference type="Gene3D" id="1.10.3080.10">
    <property type="entry name" value="Clc chloride channel"/>
    <property type="match status" value="1"/>
</dbReference>
<name>A0A150IVV2_9EURY</name>
<keyword evidence="6 11" id="KW-0472">Membrane</keyword>
<dbReference type="GO" id="GO:0008237">
    <property type="term" value="F:metallopeptidase activity"/>
    <property type="evidence" value="ECO:0007669"/>
    <property type="project" value="UniProtKB-KW"/>
</dbReference>
<dbReference type="SUPFAM" id="SSF54631">
    <property type="entry name" value="CBS-domain pair"/>
    <property type="match status" value="1"/>
</dbReference>
<dbReference type="SMART" id="SM00116">
    <property type="entry name" value="CBS"/>
    <property type="match status" value="2"/>
</dbReference>
<dbReference type="PANTHER" id="PTHR43427:SF6">
    <property type="entry name" value="CHLORIDE CHANNEL PROTEIN CLC-E"/>
    <property type="match status" value="1"/>
</dbReference>
<evidence type="ECO:0000313" key="16">
    <source>
        <dbReference type="Proteomes" id="UP000091929"/>
    </source>
</evidence>
<dbReference type="InterPro" id="IPR050368">
    <property type="entry name" value="ClC-type_chloride_channel"/>
</dbReference>
<keyword evidence="4 11" id="KW-1133">Transmembrane helix</keyword>
<sequence length="595" mass="65127">MQIKNLKYLKDWLELNTIAIILGIFGAIGAIIFAKMIEYSKYFFEAIFQRGFFEALSIIFIPAIGGLIVGPIIYKYCNESKGHGIPEVMYAINAKASIIRKRVAFFKTIVSAITIGSGGSAGREGPIAQIGASIGSAFGQFFKFDERKTKILVVCGLSSGLSAAFNTPLGGAIFGFELILANFSPLSVIPIALASVISVSFSRAVLGQESIIHAISFVFNPAEVPFYILLGAVTGFGSYVFIRLFYLIEDSFEKIKIPFYFKPAIGGLLTGLIGFSLVQYGVLGGGFEGINAALSGKLGLSLLLLLFVAKMLATSFTLGSGSSGGLFSPSLYLGSMLGGAMGIIFVHIAPNTVTYPEAYALIGMGAFFASVAKVPLTCIIMIPEMTSDYSIIPAIMLSVMVSYGISIIFLGRSSIDTIKLDRKLSTVKSFSKELSEVKAKDIMSEEIIYMDPDMPLTKFWDYVKKYKKLGFPVIIEGELIGMISNSKVKNIDSKKIPFLKIRDGMSPPNYVYTYDTVPKILNIMDERKCGRVMVLNPDSREIQGIITKSDLLKAYRIAKDIGDDEDRFKISDEFEKEVSTLSHKLYNKIRRPKIK</sequence>
<dbReference type="EMBL" id="LNGF01000043">
    <property type="protein sequence ID" value="KYC46848.1"/>
    <property type="molecule type" value="Genomic_DNA"/>
</dbReference>
<dbReference type="Proteomes" id="UP000092401">
    <property type="component" value="Unassembled WGS sequence"/>
</dbReference>
<feature type="transmembrane region" description="Helical" evidence="11">
    <location>
        <begin position="55"/>
        <end position="74"/>
    </location>
</feature>
<gene>
    <name evidence="13" type="ORF">APG10_01728</name>
    <name evidence="14" type="ORF">APG11_01646</name>
    <name evidence="15" type="ORF">APG12_01719</name>
</gene>
<evidence type="ECO:0000256" key="1">
    <source>
        <dbReference type="ARBA" id="ARBA00004141"/>
    </source>
</evidence>
<dbReference type="PANTHER" id="PTHR43427">
    <property type="entry name" value="CHLORIDE CHANNEL PROTEIN CLC-E"/>
    <property type="match status" value="1"/>
</dbReference>
<keyword evidence="8" id="KW-0868">Chloride</keyword>
<evidence type="ECO:0000259" key="12">
    <source>
        <dbReference type="PROSITE" id="PS51371"/>
    </source>
</evidence>
<accession>A0A150IPN3</accession>
<feature type="transmembrane region" description="Helical" evidence="11">
    <location>
        <begin position="12"/>
        <end position="34"/>
    </location>
</feature>
<feature type="transmembrane region" description="Helical" evidence="11">
    <location>
        <begin position="186"/>
        <end position="206"/>
    </location>
</feature>
<dbReference type="GO" id="GO:0005254">
    <property type="term" value="F:chloride channel activity"/>
    <property type="evidence" value="ECO:0007669"/>
    <property type="project" value="UniProtKB-KW"/>
</dbReference>
<feature type="transmembrane region" description="Helical" evidence="11">
    <location>
        <begin position="361"/>
        <end position="382"/>
    </location>
</feature>
<accession>A0A150IIB0</accession>
<organism evidence="15 18">
    <name type="scientific">Candidatus Methanofastidiosum methylothiophilum</name>
    <dbReference type="NCBI Taxonomy" id="1705564"/>
    <lineage>
        <taxon>Archaea</taxon>
        <taxon>Methanobacteriati</taxon>
        <taxon>Methanobacteriota</taxon>
        <taxon>Stenosarchaea group</taxon>
        <taxon>Candidatus Methanofastidiosia</taxon>
        <taxon>Candidatus Methanofastidiosales</taxon>
        <taxon>Candidatus Methanofastidiosaceae</taxon>
        <taxon>Candidatus Methanofastidiosum</taxon>
    </lineage>
</organism>
<feature type="transmembrane region" description="Helical" evidence="11">
    <location>
        <begin position="151"/>
        <end position="174"/>
    </location>
</feature>
<dbReference type="GO" id="GO:0006508">
    <property type="term" value="P:proteolysis"/>
    <property type="evidence" value="ECO:0007669"/>
    <property type="project" value="UniProtKB-KW"/>
</dbReference>
<keyword evidence="15" id="KW-0482">Metalloprotease</keyword>
<dbReference type="AlphaFoldDB" id="A0A150IVV2"/>
<dbReference type="PRINTS" id="PR00762">
    <property type="entry name" value="CLCHANNEL"/>
</dbReference>
<keyword evidence="2" id="KW-0813">Transport</keyword>
<comment type="subcellular location">
    <subcellularLocation>
        <location evidence="1">Membrane</location>
        <topology evidence="1">Multi-pass membrane protein</topology>
    </subcellularLocation>
</comment>
<evidence type="ECO:0000256" key="10">
    <source>
        <dbReference type="PROSITE-ProRule" id="PRU00703"/>
    </source>
</evidence>
<dbReference type="Pfam" id="PF00571">
    <property type="entry name" value="CBS"/>
    <property type="match status" value="2"/>
</dbReference>
<keyword evidence="15" id="KW-0378">Hydrolase</keyword>
<feature type="transmembrane region" description="Helical" evidence="11">
    <location>
        <begin position="226"/>
        <end position="247"/>
    </location>
</feature>
<evidence type="ECO:0000256" key="9">
    <source>
        <dbReference type="ARBA" id="ARBA00023303"/>
    </source>
</evidence>
<dbReference type="CDD" id="cd00400">
    <property type="entry name" value="Voltage_gated_ClC"/>
    <property type="match status" value="1"/>
</dbReference>
<evidence type="ECO:0000256" key="7">
    <source>
        <dbReference type="ARBA" id="ARBA00023173"/>
    </source>
</evidence>
<feature type="transmembrane region" description="Helical" evidence="11">
    <location>
        <begin position="298"/>
        <end position="319"/>
    </location>
</feature>
<feature type="transmembrane region" description="Helical" evidence="11">
    <location>
        <begin position="389"/>
        <end position="410"/>
    </location>
</feature>
<dbReference type="InterPro" id="IPR001807">
    <property type="entry name" value="ClC"/>
</dbReference>
<evidence type="ECO:0000313" key="18">
    <source>
        <dbReference type="Proteomes" id="UP000092403"/>
    </source>
</evidence>
<keyword evidence="10" id="KW-0129">CBS domain</keyword>
<feature type="transmembrane region" description="Helical" evidence="11">
    <location>
        <begin position="259"/>
        <end position="278"/>
    </location>
</feature>
<dbReference type="EC" id="3.4.24.-" evidence="15"/>
<evidence type="ECO:0000256" key="5">
    <source>
        <dbReference type="ARBA" id="ARBA00023065"/>
    </source>
</evidence>
<reference evidence="16 17" key="1">
    <citation type="journal article" date="2016" name="ISME J.">
        <title>Chasing the elusive Euryarchaeota class WSA2: genomes reveal a uniquely fastidious methyl-reducing methanogen.</title>
        <authorList>
            <person name="Nobu M.K."/>
            <person name="Narihiro T."/>
            <person name="Kuroda K."/>
            <person name="Mei R."/>
            <person name="Liu W.T."/>
        </authorList>
    </citation>
    <scope>NUCLEOTIDE SEQUENCE [LARGE SCALE GENOMIC DNA]</scope>
    <source>
        <strain evidence="13">B03fssc0709_Meth_Bin005</strain>
        <strain evidence="14">B15fssc0709_Meth_Bin003</strain>
        <strain evidence="15">BMIXfssc0709_Meth_Bin006</strain>
    </source>
</reference>
<dbReference type="Proteomes" id="UP000092403">
    <property type="component" value="Unassembled WGS sequence"/>
</dbReference>
<evidence type="ECO:0000313" key="15">
    <source>
        <dbReference type="EMBL" id="KYC49008.1"/>
    </source>
</evidence>
<keyword evidence="3 11" id="KW-0812">Transmembrane</keyword>
<dbReference type="InterPro" id="IPR046342">
    <property type="entry name" value="CBS_dom_sf"/>
</dbReference>
<dbReference type="PROSITE" id="PS51371">
    <property type="entry name" value="CBS"/>
    <property type="match status" value="1"/>
</dbReference>
<dbReference type="Proteomes" id="UP000091929">
    <property type="component" value="Unassembled WGS sequence"/>
</dbReference>
<evidence type="ECO:0000256" key="3">
    <source>
        <dbReference type="ARBA" id="ARBA00022692"/>
    </source>
</evidence>
<keyword evidence="5" id="KW-0406">Ion transport</keyword>
<proteinExistence type="predicted"/>
<keyword evidence="9" id="KW-0407">Ion channel</keyword>
<keyword evidence="7" id="KW-0869">Chloride channel</keyword>
<dbReference type="GO" id="GO:0034707">
    <property type="term" value="C:chloride channel complex"/>
    <property type="evidence" value="ECO:0007669"/>
    <property type="project" value="UniProtKB-KW"/>
</dbReference>
<comment type="caution">
    <text evidence="15">The sequence shown here is derived from an EMBL/GenBank/DDBJ whole genome shotgun (WGS) entry which is preliminary data.</text>
</comment>
<evidence type="ECO:0000256" key="6">
    <source>
        <dbReference type="ARBA" id="ARBA00023136"/>
    </source>
</evidence>
<dbReference type="PATRIC" id="fig|1706436.3.peg.1747"/>
<dbReference type="EMBL" id="LNGE01000066">
    <property type="protein sequence ID" value="KYC44434.1"/>
    <property type="molecule type" value="Genomic_DNA"/>
</dbReference>
<dbReference type="Pfam" id="PF00654">
    <property type="entry name" value="Voltage_CLC"/>
    <property type="match status" value="1"/>
</dbReference>
<evidence type="ECO:0000256" key="2">
    <source>
        <dbReference type="ARBA" id="ARBA00022448"/>
    </source>
</evidence>
<evidence type="ECO:0000256" key="4">
    <source>
        <dbReference type="ARBA" id="ARBA00022989"/>
    </source>
</evidence>
<evidence type="ECO:0000313" key="13">
    <source>
        <dbReference type="EMBL" id="KYC44434.1"/>
    </source>
</evidence>
<accession>A0A150IVV2</accession>
<dbReference type="EMBL" id="LNJC01000052">
    <property type="protein sequence ID" value="KYC49008.1"/>
    <property type="molecule type" value="Genomic_DNA"/>
</dbReference>
<dbReference type="SUPFAM" id="SSF81340">
    <property type="entry name" value="Clc chloride channel"/>
    <property type="match status" value="1"/>
</dbReference>
<dbReference type="PATRIC" id="fig|1706437.3.peg.1656"/>
<dbReference type="Gene3D" id="3.10.580.10">
    <property type="entry name" value="CBS-domain"/>
    <property type="match status" value="2"/>
</dbReference>
<dbReference type="PATRIC" id="fig|1706438.3.peg.1723"/>
<evidence type="ECO:0000313" key="14">
    <source>
        <dbReference type="EMBL" id="KYC46848.1"/>
    </source>
</evidence>
<evidence type="ECO:0000256" key="8">
    <source>
        <dbReference type="ARBA" id="ARBA00023214"/>
    </source>
</evidence>
<evidence type="ECO:0000313" key="17">
    <source>
        <dbReference type="Proteomes" id="UP000092401"/>
    </source>
</evidence>
<evidence type="ECO:0000256" key="11">
    <source>
        <dbReference type="SAM" id="Phobius"/>
    </source>
</evidence>
<protein>
    <submittedName>
        <fullName evidence="15">Zinc metalloprotease</fullName>
        <ecNumber evidence="15">3.4.24.-</ecNumber>
    </submittedName>
</protein>
<feature type="domain" description="CBS" evidence="12">
    <location>
        <begin position="504"/>
        <end position="565"/>
    </location>
</feature>
<keyword evidence="15" id="KW-0645">Protease</keyword>
<feature type="transmembrane region" description="Helical" evidence="11">
    <location>
        <begin position="331"/>
        <end position="349"/>
    </location>
</feature>